<dbReference type="GeneID" id="92366190"/>
<dbReference type="RefSeq" id="XP_067069142.1">
    <property type="nucleotide sequence ID" value="XM_067212236.1"/>
</dbReference>
<dbReference type="VEuPathDB" id="CryptoDB:cand_020060"/>
<evidence type="ECO:0000313" key="1">
    <source>
        <dbReference type="EMBL" id="OII77296.1"/>
    </source>
</evidence>
<name>A0A1J4MSY7_9CRYT</name>
<comment type="caution">
    <text evidence="1">The sequence shown here is derived from an EMBL/GenBank/DDBJ whole genome shotgun (WGS) entry which is preliminary data.</text>
</comment>
<evidence type="ECO:0000313" key="2">
    <source>
        <dbReference type="Proteomes" id="UP000186804"/>
    </source>
</evidence>
<sequence length="2172" mass="250981">MNQIRDAILTLSLLGDGQELSTYLTDILPWILKEVAISANSNTGGEYIRLLSIAISRLRQNTSCRIDTIPILKLWIDLELDTMRNRLGLTLLRNIIPIILDITLNRVIDEAQCILLLHQLFNTLVINDRVTRVATSIYILTLLKILTYEEANKLISDCFIKNSYFLLVLIFHFGELALISPKEKDSDIVWGLSPKSWTPWKKRLIKYSVTEVYELKCTLFNKFLVLFPSKLFISVALISISMAHGSKDELSIKALEYYKSQINKVSRHTGNFESWELAPLLLTLCNRKNNILFTIIHKILKIEGLSLLYIENDFIIEERWNLQTTIFSHLISLATEILASSVQDLTFIYLSTYFSIICERIFRITEYNGCCEIFIHSLNLIALLSSKTLGIIGEKVEKEIITSGQTNIRECSLDFESFIMLCSSIDSLSNVLIRWAKITESDFILIGNLLKINEQFWYTFIKVLQNCITLQITLKTKISNGLDDEELNILDKYYELLVRVYEISKELNSLLEASNILNQISSLLSDFRKSVEYQKSACKLFDSKLLALVIAIINYIGHISTGQVAMPFFHLLLSSIYKIFPSYHIYNYFIELFFRVTNSKLFLKTISLKPIIKTFSTSHSLFGQDKVDLLCNLPDFGIEETNFGDYFNIWLRDYIEDNLLNNIILSDTTLNNELLAISMFIQLIDDLTLGIFRKYKELVSTLTDFAEFIDTILGLSSVELLVELEESNRNLIILWIITISLKFIVESGYFNIEDIGECNFLNIVLGKLNKWFNKKFAKVLINSINDFEIALCVVFLHLLIYSEKQFLKNSSILQKNLYTIDLLEKKFEVKNICLSLAEKCAEFLYKLDWQKVWRYSYVNVPIFIYSAIADLVLYKATITNSIKQKVGRYKKEIVSDMEITLYDMIFLRSLFRLPEMNNLVHSTLLKFNKSNYSNNKDFHFSIFSSIENLESLNNSTSHLLNIVSEIYRDLLASLICDIYCINSAQEQLEKILKVLNNILGECMFSNNSKKILYCHILKDLVILKTQTIINAQMISSSESNIDYKLDIDPSWYISALSKNISCFYIINSKIAVKNLIFDILDSNNSNFRIILFNCLLTNSVALLENPGDIQNYSSYYLFVVAAEYFAKQNGGVFKNQQLEFRQQIIEDILSLQSKLIKHISLNILNFQIETTENFSYLMKGLVCCFHLVYSSSIGILSSIRQLLTTFGYELCQLLIKTEKVMNNKRKESTLESTFSCINMKFLTALAEISNILVMENMKHSICAIFFLLNSLFQFKLSMVQYFFNFCDIYGLAQLFIFSSHSNELLSDCILTLVSSLQNEEYNHNEELQRNIVKICKDYLAPYTISNSNSLSSFNSIIFSDPYTICIIYSLYNILYLENTLSQGNIKWWISLFYENFKFFWEVNSLLVSVENSIKKVSVNGKFAGSQLIVRFNRILTILTVRYFQYSPEPELLQIYEILTLTHLKVFPNDNILILLHDMLQRLSNPQDSLDKKQDNENTYKFIQTIFIFLLKSEFSFISLNSVGTKEKLENNKLQSIDYINITINKATIIIVQINCLDKLILNLNKLVVNRYIKASLENLYLKIVSLNGFWIRTQSSAIYSAESIASILKSLNISLSTYISSDLINNIVDITLSGLCLMINSKKFKSRKTIQLYENFLLKYIQMDFKIREDTGAIIQSKLFAKKVRILIEYIEGNLDLSEPFVKTTAAYSFIFQFWETNLHLKIYNLSVFEPPKIEEPKPYSSWQSLWTEICGSNIIGINMYMDAICENIKWIIKKYRTVKNIRTVMSQIITFLCFAVINSNPSFTCDLTRIIPTIKVVQNNFIATFNNQTKIFEIIRIFIELLIEPSVSNDGISWEIVALSSINIMLCTTSESQINDDIESLLNQKLLCMGKFDFTERDIAVIFTFSIHTLVNIFVIVHNSFILKILNTIYEFSLKHISNSNHTQHLVSSILCLQFISTWPADPLDGTYLGHFIHFDNQLNLGNSYNEFFNIILNIFELIAYPKAKITALVQQDNLNLFICHIIGSQITKYRTKLLQDVDKISWKRLIELLLVTAFNKKLPLASNNAVEIITEIGIIIQITEQKEYFRYLRLVDALTLLSPEFLDQFSFKTDLSAMVNSENIWDQIYHLINCKTLVNHISVHKLNELRTVAFNINCNFKKSKIRSEKCIANG</sequence>
<protein>
    <submittedName>
        <fullName evidence="1">Uncharacterized protein</fullName>
    </submittedName>
</protein>
<dbReference type="OrthoDB" id="10301113at2759"/>
<reference evidence="1 2" key="1">
    <citation type="submission" date="2016-10" db="EMBL/GenBank/DDBJ databases">
        <title>Reductive evolution of mitochondrial metabolism and differential evolution of invasion-related proteins in Cryptosporidium.</title>
        <authorList>
            <person name="Liu S."/>
            <person name="Roellig D.M."/>
            <person name="Guo Y."/>
            <person name="Li N."/>
            <person name="Frace M.A."/>
            <person name="Tang K."/>
            <person name="Zhang L."/>
            <person name="Feng Y."/>
            <person name="Xiao L."/>
        </authorList>
    </citation>
    <scope>NUCLEOTIDE SEQUENCE [LARGE SCALE GENOMIC DNA]</scope>
    <source>
        <strain evidence="1">30847</strain>
    </source>
</reference>
<dbReference type="EMBL" id="LRBS01000043">
    <property type="protein sequence ID" value="OII77296.1"/>
    <property type="molecule type" value="Genomic_DNA"/>
</dbReference>
<keyword evidence="2" id="KW-1185">Reference proteome</keyword>
<dbReference type="Proteomes" id="UP000186804">
    <property type="component" value="Unassembled WGS sequence"/>
</dbReference>
<organism evidence="1 2">
    <name type="scientific">Cryptosporidium andersoni</name>
    <dbReference type="NCBI Taxonomy" id="117008"/>
    <lineage>
        <taxon>Eukaryota</taxon>
        <taxon>Sar</taxon>
        <taxon>Alveolata</taxon>
        <taxon>Apicomplexa</taxon>
        <taxon>Conoidasida</taxon>
        <taxon>Coccidia</taxon>
        <taxon>Eucoccidiorida</taxon>
        <taxon>Eimeriorina</taxon>
        <taxon>Cryptosporidiidae</taxon>
        <taxon>Cryptosporidium</taxon>
    </lineage>
</organism>
<gene>
    <name evidence="1" type="ORF">cand_020060</name>
</gene>
<accession>A0A1J4MSY7</accession>
<proteinExistence type="predicted"/>